<dbReference type="RefSeq" id="WP_270165503.1">
    <property type="nucleotide sequence ID" value="NZ_CP089391.1"/>
</dbReference>
<keyword evidence="1" id="KW-0238">DNA-binding</keyword>
<evidence type="ECO:0000313" key="4">
    <source>
        <dbReference type="Proteomes" id="UP001179614"/>
    </source>
</evidence>
<dbReference type="SUPFAM" id="SSF46785">
    <property type="entry name" value="Winged helix' DNA-binding domain"/>
    <property type="match status" value="1"/>
</dbReference>
<accession>A0ABY7MNR7</accession>
<dbReference type="NCBIfam" id="NF045678">
    <property type="entry name" value="TransRegIrrA"/>
    <property type="match status" value="1"/>
</dbReference>
<evidence type="ECO:0000313" key="3">
    <source>
        <dbReference type="EMBL" id="WBL79591.1"/>
    </source>
</evidence>
<dbReference type="Gene3D" id="1.10.10.10">
    <property type="entry name" value="Winged helix-like DNA-binding domain superfamily/Winged helix DNA-binding domain"/>
    <property type="match status" value="1"/>
</dbReference>
<keyword evidence="1" id="KW-0862">Zinc</keyword>
<organism evidence="3 4">
    <name type="scientific">Bradyrhizobium xenonodulans</name>
    <dbReference type="NCBI Taxonomy" id="2736875"/>
    <lineage>
        <taxon>Bacteria</taxon>
        <taxon>Pseudomonadati</taxon>
        <taxon>Pseudomonadota</taxon>
        <taxon>Alphaproteobacteria</taxon>
        <taxon>Hyphomicrobiales</taxon>
        <taxon>Nitrobacteraceae</taxon>
        <taxon>Bradyrhizobium</taxon>
    </lineage>
</organism>
<dbReference type="EMBL" id="CP089391">
    <property type="protein sequence ID" value="WBL79591.1"/>
    <property type="molecule type" value="Genomic_DNA"/>
</dbReference>
<protein>
    <recommendedName>
        <fullName evidence="1">Ferric uptake regulation protein</fullName>
    </recommendedName>
</protein>
<dbReference type="Pfam" id="PF01475">
    <property type="entry name" value="FUR"/>
    <property type="match status" value="1"/>
</dbReference>
<proteinExistence type="inferred from homology"/>
<feature type="region of interest" description="Disordered" evidence="2">
    <location>
        <begin position="1"/>
        <end position="23"/>
    </location>
</feature>
<comment type="subcellular location">
    <subcellularLocation>
        <location evidence="1">Cytoplasm</location>
    </subcellularLocation>
</comment>
<dbReference type="InterPro" id="IPR036388">
    <property type="entry name" value="WH-like_DNA-bd_sf"/>
</dbReference>
<keyword evidence="1" id="KW-0678">Repressor</keyword>
<dbReference type="InterPro" id="IPR036390">
    <property type="entry name" value="WH_DNA-bd_sf"/>
</dbReference>
<dbReference type="NCBIfam" id="NF045677">
    <property type="entry name" value="FeRespRegIrr"/>
    <property type="match status" value="1"/>
</dbReference>
<keyword evidence="1" id="KW-0805">Transcription regulation</keyword>
<sequence>MDIQAATIPAGDASEPEVAGFDPPPDEGVQRCLQLLADAGLRPTRQRLALGQLLFLHGHRHVTAESLYDEATAANAYLSLATVYNTLNQFTEAGLLRRIAADGIKSFFDTDTSVHPHFYLEGEDVLVDVTDGLTFTRVPQALPGYEIVRLDVIVHLRRKRAT</sequence>
<gene>
    <name evidence="1" type="primary">fur</name>
    <name evidence="3" type="ORF">I3J27_03955</name>
</gene>
<comment type="subunit">
    <text evidence="1">Homodimer.</text>
</comment>
<dbReference type="Proteomes" id="UP001179614">
    <property type="component" value="Chromosome"/>
</dbReference>
<keyword evidence="1" id="KW-0963">Cytoplasm</keyword>
<keyword evidence="4" id="KW-1185">Reference proteome</keyword>
<dbReference type="PANTHER" id="PTHR33202">
    <property type="entry name" value="ZINC UPTAKE REGULATION PROTEIN"/>
    <property type="match status" value="1"/>
</dbReference>
<dbReference type="InterPro" id="IPR002481">
    <property type="entry name" value="FUR"/>
</dbReference>
<keyword evidence="1" id="KW-0408">Iron</keyword>
<dbReference type="CDD" id="cd07153">
    <property type="entry name" value="Fur_like"/>
    <property type="match status" value="1"/>
</dbReference>
<dbReference type="PANTHER" id="PTHR33202:SF7">
    <property type="entry name" value="FERRIC UPTAKE REGULATION PROTEIN"/>
    <property type="match status" value="1"/>
</dbReference>
<reference evidence="3" key="1">
    <citation type="submission" date="2021-12" db="EMBL/GenBank/DDBJ databases">
        <title>Bradyrhizobium xenonodulans sp. nov.</title>
        <authorList>
            <person name="Claassens R."/>
            <person name="Venter S.N."/>
            <person name="Beukes C.W."/>
            <person name="Stepkowski T."/>
            <person name="Steenkamp E.T."/>
        </authorList>
    </citation>
    <scope>NUCLEOTIDE SEQUENCE</scope>
    <source>
        <strain evidence="3">14AB</strain>
    </source>
</reference>
<keyword evidence="1" id="KW-0804">Transcription</keyword>
<evidence type="ECO:0000256" key="2">
    <source>
        <dbReference type="SAM" id="MobiDB-lite"/>
    </source>
</evidence>
<comment type="similarity">
    <text evidence="1">Belongs to the Fur family.</text>
</comment>
<name>A0ABY7MNR7_9BRAD</name>
<keyword evidence="1" id="KW-0479">Metal-binding</keyword>
<evidence type="ECO:0000256" key="1">
    <source>
        <dbReference type="RuleBase" id="RU364037"/>
    </source>
</evidence>